<keyword evidence="6" id="KW-1133">Transmembrane helix</keyword>
<dbReference type="InterPro" id="IPR044610">
    <property type="entry name" value="GLCAT14A/B/C"/>
</dbReference>
<dbReference type="PANTHER" id="PTHR45719:SF11">
    <property type="entry name" value="OS01G0121800 PROTEIN"/>
    <property type="match status" value="1"/>
</dbReference>
<dbReference type="PANTHER" id="PTHR45719">
    <property type="entry name" value="GLYCOSYLTRANSFERASE"/>
    <property type="match status" value="1"/>
</dbReference>
<dbReference type="GO" id="GO:0016020">
    <property type="term" value="C:membrane"/>
    <property type="evidence" value="ECO:0007669"/>
    <property type="project" value="UniProtKB-SubCell"/>
</dbReference>
<dbReference type="GO" id="GO:0015020">
    <property type="term" value="F:glucuronosyltransferase activity"/>
    <property type="evidence" value="ECO:0007669"/>
    <property type="project" value="InterPro"/>
</dbReference>
<dbReference type="EMBL" id="BMAC01000005">
    <property type="protein sequence ID" value="GFP79231.1"/>
    <property type="molecule type" value="Genomic_DNA"/>
</dbReference>
<evidence type="ECO:0000256" key="1">
    <source>
        <dbReference type="ARBA" id="ARBA00004606"/>
    </source>
</evidence>
<keyword evidence="8" id="KW-1185">Reference proteome</keyword>
<evidence type="ECO:0000256" key="4">
    <source>
        <dbReference type="ARBA" id="ARBA00023136"/>
    </source>
</evidence>
<evidence type="ECO:0000256" key="2">
    <source>
        <dbReference type="ARBA" id="ARBA00022676"/>
    </source>
</evidence>
<dbReference type="OrthoDB" id="2019572at2759"/>
<organism evidence="7 8">
    <name type="scientific">Phtheirospermum japonicum</name>
    <dbReference type="NCBI Taxonomy" id="374723"/>
    <lineage>
        <taxon>Eukaryota</taxon>
        <taxon>Viridiplantae</taxon>
        <taxon>Streptophyta</taxon>
        <taxon>Embryophyta</taxon>
        <taxon>Tracheophyta</taxon>
        <taxon>Spermatophyta</taxon>
        <taxon>Magnoliopsida</taxon>
        <taxon>eudicotyledons</taxon>
        <taxon>Gunneridae</taxon>
        <taxon>Pentapetalae</taxon>
        <taxon>asterids</taxon>
        <taxon>lamiids</taxon>
        <taxon>Lamiales</taxon>
        <taxon>Orobanchaceae</taxon>
        <taxon>Orobanchaceae incertae sedis</taxon>
        <taxon>Phtheirospermum</taxon>
    </lineage>
</organism>
<evidence type="ECO:0000256" key="5">
    <source>
        <dbReference type="ARBA" id="ARBA00023180"/>
    </source>
</evidence>
<proteinExistence type="predicted"/>
<keyword evidence="4 6" id="KW-0472">Membrane</keyword>
<feature type="transmembrane region" description="Helical" evidence="6">
    <location>
        <begin position="20"/>
        <end position="38"/>
    </location>
</feature>
<reference evidence="7" key="1">
    <citation type="submission" date="2020-07" db="EMBL/GenBank/DDBJ databases">
        <title>Ethylene signaling mediates host invasion by parasitic plants.</title>
        <authorList>
            <person name="Yoshida S."/>
        </authorList>
    </citation>
    <scope>NUCLEOTIDE SEQUENCE</scope>
    <source>
        <strain evidence="7">Okayama</strain>
    </source>
</reference>
<evidence type="ECO:0000313" key="8">
    <source>
        <dbReference type="Proteomes" id="UP000653305"/>
    </source>
</evidence>
<sequence>MILMGLSKIFPNMNIPSCRIYLLSFSLVLMFLVLWAHLPGISNFNSNNKYEHIIPIRRTLSKGADGPPVLAYWILGSKGETKRMLRLLKAIYHPRNQYLLQLDSSSSEYERVELAISAQSERVFADFGNVDVVGKSYGVNRMGPSGLGAMLHAAALLLRVSGDWDWFIPLSASDYPLLSQDDILYAFTSLPKDVNFMGYTNDTAREKRQNVSQIVVDPSLYLREKTPIFYAAETREKPDAFEIFGGSPWMILTRSFLEHCVNGWDNFPRKLLMYFSNVAFPLESYFQTILCNTPEFQNTTVVNDDLRYKIIQNQTVKEAINMSRQAIFARPFNENDPELQEIDEHLLNRDPDRVVPGKWGSRD</sequence>
<keyword evidence="5" id="KW-0325">Glycoprotein</keyword>
<name>A0A830BB01_9LAMI</name>
<accession>A0A830BB01</accession>
<evidence type="ECO:0000256" key="3">
    <source>
        <dbReference type="ARBA" id="ARBA00022679"/>
    </source>
</evidence>
<dbReference type="InterPro" id="IPR003406">
    <property type="entry name" value="Glyco_trans_14"/>
</dbReference>
<evidence type="ECO:0000313" key="7">
    <source>
        <dbReference type="EMBL" id="GFP79231.1"/>
    </source>
</evidence>
<keyword evidence="6" id="KW-0812">Transmembrane</keyword>
<comment type="caution">
    <text evidence="7">The sequence shown here is derived from an EMBL/GenBank/DDBJ whole genome shotgun (WGS) entry which is preliminary data.</text>
</comment>
<dbReference type="AlphaFoldDB" id="A0A830BB01"/>
<comment type="subcellular location">
    <subcellularLocation>
        <location evidence="1">Membrane</location>
        <topology evidence="1">Single-pass type II membrane protein</topology>
    </subcellularLocation>
</comment>
<keyword evidence="2" id="KW-0328">Glycosyltransferase</keyword>
<protein>
    <submittedName>
        <fullName evidence="7">Xylosyltransferase 1</fullName>
    </submittedName>
</protein>
<evidence type="ECO:0000256" key="6">
    <source>
        <dbReference type="SAM" id="Phobius"/>
    </source>
</evidence>
<dbReference type="Proteomes" id="UP000653305">
    <property type="component" value="Unassembled WGS sequence"/>
</dbReference>
<keyword evidence="3 7" id="KW-0808">Transferase</keyword>
<dbReference type="Pfam" id="PF02485">
    <property type="entry name" value="Branch"/>
    <property type="match status" value="1"/>
</dbReference>
<gene>
    <name evidence="7" type="ORF">PHJA_000066600</name>
</gene>